<dbReference type="HOGENOM" id="CLU_1109915_0_0_9"/>
<dbReference type="OrthoDB" id="1938624at2"/>
<name>M1MUZ3_9CLOT</name>
<dbReference type="EMBL" id="CP004121">
    <property type="protein sequence ID" value="AGF55332.1"/>
    <property type="molecule type" value="Genomic_DNA"/>
</dbReference>
<organism evidence="2 3">
    <name type="scientific">Clostridium saccharoperbutylacetonicum N1-4(HMT)</name>
    <dbReference type="NCBI Taxonomy" id="931276"/>
    <lineage>
        <taxon>Bacteria</taxon>
        <taxon>Bacillati</taxon>
        <taxon>Bacillota</taxon>
        <taxon>Clostridia</taxon>
        <taxon>Eubacteriales</taxon>
        <taxon>Clostridiaceae</taxon>
        <taxon>Clostridium</taxon>
    </lineage>
</organism>
<protein>
    <submittedName>
        <fullName evidence="2">Uncharacterized protein</fullName>
    </submittedName>
</protein>
<evidence type="ECO:0000256" key="1">
    <source>
        <dbReference type="SAM" id="Coils"/>
    </source>
</evidence>
<evidence type="ECO:0000313" key="2">
    <source>
        <dbReference type="EMBL" id="AGF55332.1"/>
    </source>
</evidence>
<gene>
    <name evidence="2" type="ORF">Cspa_c15620</name>
</gene>
<dbReference type="AlphaFoldDB" id="M1MUZ3"/>
<evidence type="ECO:0000313" key="3">
    <source>
        <dbReference type="Proteomes" id="UP000011728"/>
    </source>
</evidence>
<dbReference type="Proteomes" id="UP000011728">
    <property type="component" value="Chromosome"/>
</dbReference>
<keyword evidence="3" id="KW-1185">Reference proteome</keyword>
<sequence length="250" mass="28520">MNIRSGSTVSVYKKMHEYIIEEKKKNAQLNTTLNSKDKNKKNSNNDSFIKNIIDQKAQMNDILDKVNQENFKRRVQLEDEKNEAIKNVKDVCKANKALFSKDKGYSKELDAILSGNVDEVIDSMDFADVSKHIGNLEYGVAKGTSEEIIKKYQEALKKYYEEGADKKETFAQYMGDSKGLNIDEVMSSKSTSDQVKGHLAALECLKASYKGLYDTIDRIKAFKEESARRVKELKENMEKNIQALGKFEKI</sequence>
<dbReference type="PATRIC" id="fig|931276.5.peg.1526"/>
<reference evidence="2 3" key="1">
    <citation type="submission" date="2013-02" db="EMBL/GenBank/DDBJ databases">
        <title>Genome sequence of Clostridium saccharoperbutylacetonicum N1-4(HMT).</title>
        <authorList>
            <person name="Poehlein A."/>
            <person name="Daniel R."/>
        </authorList>
    </citation>
    <scope>NUCLEOTIDE SEQUENCE [LARGE SCALE GENOMIC DNA]</scope>
    <source>
        <strain evidence="3">N1-4(HMT)</strain>
    </source>
</reference>
<feature type="coiled-coil region" evidence="1">
    <location>
        <begin position="216"/>
        <end position="243"/>
    </location>
</feature>
<dbReference type="KEGG" id="csr:Cspa_c15620"/>
<dbReference type="RefSeq" id="WP_015391654.1">
    <property type="nucleotide sequence ID" value="NC_020291.1"/>
</dbReference>
<accession>M1MUZ3</accession>
<keyword evidence="1" id="KW-0175">Coiled coil</keyword>
<proteinExistence type="predicted"/>